<dbReference type="AlphaFoldDB" id="A0A9R1XF05"/>
<dbReference type="GO" id="GO:0007018">
    <property type="term" value="P:microtubule-based movement"/>
    <property type="evidence" value="ECO:0007669"/>
    <property type="project" value="InterPro"/>
</dbReference>
<keyword evidence="4" id="KW-0175">Coiled coil</keyword>
<dbReference type="InterPro" id="IPR019821">
    <property type="entry name" value="Kinesin_motor_CS"/>
</dbReference>
<protein>
    <recommendedName>
        <fullName evidence="7">Kinesin-like protein</fullName>
    </recommendedName>
</protein>
<dbReference type="PROSITE" id="PS00411">
    <property type="entry name" value="KINESIN_MOTOR_1"/>
    <property type="match status" value="1"/>
</dbReference>
<dbReference type="GO" id="GO:0005524">
    <property type="term" value="F:ATP binding"/>
    <property type="evidence" value="ECO:0007669"/>
    <property type="project" value="UniProtKB-KW"/>
</dbReference>
<evidence type="ECO:0000256" key="2">
    <source>
        <dbReference type="ARBA" id="ARBA00022840"/>
    </source>
</evidence>
<accession>A0A9R1XF05</accession>
<dbReference type="InterPro" id="IPR001752">
    <property type="entry name" value="Kinesin_motor_dom"/>
</dbReference>
<dbReference type="SUPFAM" id="SSF52540">
    <property type="entry name" value="P-loop containing nucleoside triphosphate hydrolases"/>
    <property type="match status" value="2"/>
</dbReference>
<dbReference type="PANTHER" id="PTHR48202">
    <property type="entry name" value="ALPHA/BETA-HYDROLASES SUPERFAMILY PROTEIN"/>
    <property type="match status" value="1"/>
</dbReference>
<dbReference type="PRINTS" id="PR00380">
    <property type="entry name" value="KINESINHEAVY"/>
</dbReference>
<dbReference type="InterPro" id="IPR027417">
    <property type="entry name" value="P-loop_NTPase"/>
</dbReference>
<evidence type="ECO:0000256" key="3">
    <source>
        <dbReference type="ARBA" id="ARBA00023175"/>
    </source>
</evidence>
<organism evidence="5 6">
    <name type="scientific">Lactuca sativa</name>
    <name type="common">Garden lettuce</name>
    <dbReference type="NCBI Taxonomy" id="4236"/>
    <lineage>
        <taxon>Eukaryota</taxon>
        <taxon>Viridiplantae</taxon>
        <taxon>Streptophyta</taxon>
        <taxon>Embryophyta</taxon>
        <taxon>Tracheophyta</taxon>
        <taxon>Spermatophyta</taxon>
        <taxon>Magnoliopsida</taxon>
        <taxon>eudicotyledons</taxon>
        <taxon>Gunneridae</taxon>
        <taxon>Pentapetalae</taxon>
        <taxon>asterids</taxon>
        <taxon>campanulids</taxon>
        <taxon>Asterales</taxon>
        <taxon>Asteraceae</taxon>
        <taxon>Cichorioideae</taxon>
        <taxon>Cichorieae</taxon>
        <taxon>Lactucinae</taxon>
        <taxon>Lactuca</taxon>
    </lineage>
</organism>
<keyword evidence="3" id="KW-0505">Motor protein</keyword>
<keyword evidence="1" id="KW-0547">Nucleotide-binding</keyword>
<dbReference type="Proteomes" id="UP000235145">
    <property type="component" value="Unassembled WGS sequence"/>
</dbReference>
<evidence type="ECO:0000256" key="4">
    <source>
        <dbReference type="SAM" id="Coils"/>
    </source>
</evidence>
<reference evidence="5 6" key="1">
    <citation type="journal article" date="2017" name="Nat. Commun.">
        <title>Genome assembly with in vitro proximity ligation data and whole-genome triplication in lettuce.</title>
        <authorList>
            <person name="Reyes-Chin-Wo S."/>
            <person name="Wang Z."/>
            <person name="Yang X."/>
            <person name="Kozik A."/>
            <person name="Arikit S."/>
            <person name="Song C."/>
            <person name="Xia L."/>
            <person name="Froenicke L."/>
            <person name="Lavelle D.O."/>
            <person name="Truco M.J."/>
            <person name="Xia R."/>
            <person name="Zhu S."/>
            <person name="Xu C."/>
            <person name="Xu H."/>
            <person name="Xu X."/>
            <person name="Cox K."/>
            <person name="Korf I."/>
            <person name="Meyers B.C."/>
            <person name="Michelmore R.W."/>
        </authorList>
    </citation>
    <scope>NUCLEOTIDE SEQUENCE [LARGE SCALE GENOMIC DNA]</scope>
    <source>
        <strain evidence="6">cv. Salinas</strain>
        <tissue evidence="5">Seedlings</tissue>
    </source>
</reference>
<name>A0A9R1XF05_LACSA</name>
<dbReference type="GO" id="GO:0008017">
    <property type="term" value="F:microtubule binding"/>
    <property type="evidence" value="ECO:0007669"/>
    <property type="project" value="InterPro"/>
</dbReference>
<dbReference type="EMBL" id="NBSK02000004">
    <property type="protein sequence ID" value="KAJ0210099.1"/>
    <property type="molecule type" value="Genomic_DNA"/>
</dbReference>
<feature type="coiled-coil region" evidence="4">
    <location>
        <begin position="252"/>
        <end position="289"/>
    </location>
</feature>
<gene>
    <name evidence="5" type="ORF">LSAT_V11C400219470</name>
</gene>
<evidence type="ECO:0008006" key="7">
    <source>
        <dbReference type="Google" id="ProtNLM"/>
    </source>
</evidence>
<dbReference type="PANTHER" id="PTHR48202:SF1">
    <property type="entry name" value="ALPHA_BETA-HYDROLASES SUPERFAMILY PROTEIN"/>
    <property type="match status" value="1"/>
</dbReference>
<evidence type="ECO:0000313" key="5">
    <source>
        <dbReference type="EMBL" id="KAJ0210099.1"/>
    </source>
</evidence>
<keyword evidence="6" id="KW-1185">Reference proteome</keyword>
<evidence type="ECO:0000313" key="6">
    <source>
        <dbReference type="Proteomes" id="UP000235145"/>
    </source>
</evidence>
<dbReference type="Gene3D" id="3.40.850.10">
    <property type="entry name" value="Kinesin motor domain"/>
    <property type="match status" value="2"/>
</dbReference>
<sequence length="443" mass="50703">MMKNTRREKNYELDSKLQKKSANKLIRSSAITILSRICEDYGPSSIPISKGWLAIMLSDILKSRKLSLKGSAQPRDKVKTQINQANVLFGTQSVNQLASAVVNLAVNGDSFALEDFLTLEPFINTYKNLKKGNIQFFRFCTCNFKGYQSNDSVFTCVIESRWEKDSTSNLRFARLNLVDLAGSESHVIMVLVDGANARTRHVPYRDSRLTFLLQGVVNEDASGDIMVVQQQIQPLKELKSLETSLTGALRRDQMSEASIKQLEAEIEQLNRLEAAQDNKENNYVRLELHLVFTYNIPILNNMEFSAQGYNRCLQQETAQCLTWVGHPETRFTFDHVACETIDQVPEMSNTEFCFYMNLILLIAMCYKKYEFVQETLFRMVGLPMVENCLSGYNSCIFAYRQVTLLYEGRSIQIRKVDPTLDMEADHEGDNYTHIIICAIYFIF</sequence>
<evidence type="ECO:0000256" key="1">
    <source>
        <dbReference type="ARBA" id="ARBA00022741"/>
    </source>
</evidence>
<comment type="caution">
    <text evidence="5">The sequence shown here is derived from an EMBL/GenBank/DDBJ whole genome shotgun (WGS) entry which is preliminary data.</text>
</comment>
<dbReference type="InterPro" id="IPR036961">
    <property type="entry name" value="Kinesin_motor_dom_sf"/>
</dbReference>
<proteinExistence type="predicted"/>
<keyword evidence="2" id="KW-0067">ATP-binding</keyword>
<dbReference type="GO" id="GO:0003777">
    <property type="term" value="F:microtubule motor activity"/>
    <property type="evidence" value="ECO:0007669"/>
    <property type="project" value="InterPro"/>
</dbReference>